<feature type="transmembrane region" description="Helical" evidence="7">
    <location>
        <begin position="477"/>
        <end position="497"/>
    </location>
</feature>
<dbReference type="InterPro" id="IPR006037">
    <property type="entry name" value="RCK_C"/>
</dbReference>
<comment type="caution">
    <text evidence="9">The sequence shown here is derived from an EMBL/GenBank/DDBJ whole genome shotgun (WGS) entry which is preliminary data.</text>
</comment>
<dbReference type="GO" id="GO:0008324">
    <property type="term" value="F:monoatomic cation transmembrane transporter activity"/>
    <property type="evidence" value="ECO:0007669"/>
    <property type="project" value="InterPro"/>
</dbReference>
<dbReference type="InterPro" id="IPR036721">
    <property type="entry name" value="RCK_C_sf"/>
</dbReference>
<dbReference type="PANTHER" id="PTHR43652:SF2">
    <property type="entry name" value="BASIC AMINO ACID ANTIPORTER YFCC-RELATED"/>
    <property type="match status" value="1"/>
</dbReference>
<gene>
    <name evidence="9" type="ORF">JBK99_02620</name>
</gene>
<keyword evidence="6 7" id="KW-0472">Membrane</keyword>
<dbReference type="PROSITE" id="PS01271">
    <property type="entry name" value="NA_SULFATE"/>
    <property type="match status" value="1"/>
</dbReference>
<name>A0AAN5P900_LEGPN</name>
<feature type="transmembrane region" description="Helical" evidence="7">
    <location>
        <begin position="5"/>
        <end position="23"/>
    </location>
</feature>
<feature type="transmembrane region" description="Helical" evidence="7">
    <location>
        <begin position="90"/>
        <end position="113"/>
    </location>
</feature>
<dbReference type="InterPro" id="IPR051679">
    <property type="entry name" value="DASS-Related_Transporters"/>
</dbReference>
<evidence type="ECO:0000256" key="2">
    <source>
        <dbReference type="ARBA" id="ARBA00022448"/>
    </source>
</evidence>
<feature type="domain" description="RCK C-terminal" evidence="8">
    <location>
        <begin position="207"/>
        <end position="291"/>
    </location>
</feature>
<feature type="transmembrane region" description="Helical" evidence="7">
    <location>
        <begin position="405"/>
        <end position="434"/>
    </location>
</feature>
<keyword evidence="4" id="KW-0677">Repeat</keyword>
<evidence type="ECO:0000259" key="8">
    <source>
        <dbReference type="PROSITE" id="PS51202"/>
    </source>
</evidence>
<dbReference type="Proteomes" id="UP000863577">
    <property type="component" value="Unassembled WGS sequence"/>
</dbReference>
<evidence type="ECO:0000256" key="1">
    <source>
        <dbReference type="ARBA" id="ARBA00004141"/>
    </source>
</evidence>
<dbReference type="AlphaFoldDB" id="A0AAN5P900"/>
<sequence>MHEIYLLFFIIFFTLAMFIWGYFRYDTVALMSLISLVLLGIIPSEQAFTGFGNPAVITVAAVMVITAAIGQTGFVEWLLKLFEPFLDRPFLHIGLICLLAAALSAFMNNVGALSLMMPIAIQSALKAKLSPSKILMPLSFATVLGGMTTKIGTPPNLLISAYKEQVTGSSFTMFDFTPVGLSVAITSLFFIALIGWRLVPARRSAEKYAVDMYQIQDYTTEIIIPQNSPVVGMERHQLEELIEGDFAVLGLIRGRKKRLVIAPHEELQAGDIVIIQATHDDLSNLISIGRLELAQGDVVSPENLLGEEITTSEAVVTFGSRIVGHSWQQLRIRSKLGVNLLAIARSGKALKNRLNHVNLNPGDVVLVQGFAEYLRENIISLGLVPLAERVINVGFSRSTLIPLCLFLLGILLASTQILAIDVSFVLVVILLVVFKLIPMRQVYQSIDWSIIVLLGALIPLGNALISTGAAKLIGETVVMVAGASSPLLILGILLLVTMTLSDIMNNVATAVIMAPIAVNIAQLMGLSVDPFLMTIAIGASCSFLTPISHQNNTLVMGPGGYKFFDYLWLGIPIELMVLITALPLLYYFWLV</sequence>
<dbReference type="EMBL" id="DACWOD010000002">
    <property type="protein sequence ID" value="HAU2395226.1"/>
    <property type="molecule type" value="Genomic_DNA"/>
</dbReference>
<dbReference type="PROSITE" id="PS51202">
    <property type="entry name" value="RCK_C"/>
    <property type="match status" value="2"/>
</dbReference>
<evidence type="ECO:0000256" key="6">
    <source>
        <dbReference type="ARBA" id="ARBA00023136"/>
    </source>
</evidence>
<feature type="transmembrane region" description="Helical" evidence="7">
    <location>
        <begin position="29"/>
        <end position="48"/>
    </location>
</feature>
<comment type="subcellular location">
    <subcellularLocation>
        <location evidence="1">Membrane</location>
        <topology evidence="1">Multi-pass membrane protein</topology>
    </subcellularLocation>
</comment>
<dbReference type="Pfam" id="PF03600">
    <property type="entry name" value="CitMHS"/>
    <property type="match status" value="1"/>
</dbReference>
<evidence type="ECO:0000256" key="3">
    <source>
        <dbReference type="ARBA" id="ARBA00022692"/>
    </source>
</evidence>
<evidence type="ECO:0000313" key="9">
    <source>
        <dbReference type="EMBL" id="HAU2395226.1"/>
    </source>
</evidence>
<dbReference type="Pfam" id="PF02080">
    <property type="entry name" value="TrkA_C"/>
    <property type="match status" value="1"/>
</dbReference>
<evidence type="ECO:0000256" key="5">
    <source>
        <dbReference type="ARBA" id="ARBA00022989"/>
    </source>
</evidence>
<dbReference type="GO" id="GO:0006813">
    <property type="term" value="P:potassium ion transport"/>
    <property type="evidence" value="ECO:0007669"/>
    <property type="project" value="InterPro"/>
</dbReference>
<dbReference type="SUPFAM" id="SSF116726">
    <property type="entry name" value="TrkA C-terminal domain-like"/>
    <property type="match status" value="2"/>
</dbReference>
<dbReference type="InterPro" id="IPR031312">
    <property type="entry name" value="Na/sul_symport_CS"/>
</dbReference>
<proteinExistence type="predicted"/>
<feature type="transmembrane region" description="Helical" evidence="7">
    <location>
        <begin position="55"/>
        <end position="78"/>
    </location>
</feature>
<keyword evidence="2" id="KW-0813">Transport</keyword>
<keyword evidence="3 7" id="KW-0812">Transmembrane</keyword>
<organism evidence="9 10">
    <name type="scientific">Legionella pneumophila</name>
    <dbReference type="NCBI Taxonomy" id="446"/>
    <lineage>
        <taxon>Bacteria</taxon>
        <taxon>Pseudomonadati</taxon>
        <taxon>Pseudomonadota</taxon>
        <taxon>Gammaproteobacteria</taxon>
        <taxon>Legionellales</taxon>
        <taxon>Legionellaceae</taxon>
        <taxon>Legionella</taxon>
    </lineage>
</organism>
<feature type="transmembrane region" description="Helical" evidence="7">
    <location>
        <begin position="503"/>
        <end position="521"/>
    </location>
</feature>
<reference evidence="9" key="1">
    <citation type="journal article" date="2018" name="Genome Biol.">
        <title>SKESA: strategic k-mer extension for scrupulous assemblies.</title>
        <authorList>
            <person name="Souvorov A."/>
            <person name="Agarwala R."/>
            <person name="Lipman D.J."/>
        </authorList>
    </citation>
    <scope>NUCLEOTIDE SEQUENCE</scope>
    <source>
        <strain evidence="9">CL18-200174</strain>
    </source>
</reference>
<keyword evidence="5 7" id="KW-1133">Transmembrane helix</keyword>
<dbReference type="InterPro" id="IPR004680">
    <property type="entry name" value="Cit_transptr-like_dom"/>
</dbReference>
<evidence type="ECO:0000256" key="4">
    <source>
        <dbReference type="ARBA" id="ARBA00022737"/>
    </source>
</evidence>
<evidence type="ECO:0000313" key="10">
    <source>
        <dbReference type="Proteomes" id="UP000863577"/>
    </source>
</evidence>
<protein>
    <submittedName>
        <fullName evidence="9">SLC13 family permease</fullName>
    </submittedName>
</protein>
<accession>A0AAN5P900</accession>
<dbReference type="Gene3D" id="3.30.70.1450">
    <property type="entry name" value="Regulator of K+ conductance, C-terminal domain"/>
    <property type="match status" value="2"/>
</dbReference>
<reference evidence="9" key="2">
    <citation type="submission" date="2019-09" db="EMBL/GenBank/DDBJ databases">
        <authorList>
            <consortium name="NCBI Pathogen Detection Project"/>
        </authorList>
    </citation>
    <scope>NUCLEOTIDE SEQUENCE</scope>
    <source>
        <strain evidence="9">CL18-200174</strain>
    </source>
</reference>
<feature type="transmembrane region" description="Helical" evidence="7">
    <location>
        <begin position="567"/>
        <end position="589"/>
    </location>
</feature>
<feature type="domain" description="RCK C-terminal" evidence="8">
    <location>
        <begin position="299"/>
        <end position="384"/>
    </location>
</feature>
<dbReference type="PANTHER" id="PTHR43652">
    <property type="entry name" value="BASIC AMINO ACID ANTIPORTER YFCC-RELATED"/>
    <property type="match status" value="1"/>
</dbReference>
<feature type="transmembrane region" description="Helical" evidence="7">
    <location>
        <begin position="446"/>
        <end position="465"/>
    </location>
</feature>
<feature type="transmembrane region" description="Helical" evidence="7">
    <location>
        <begin position="179"/>
        <end position="199"/>
    </location>
</feature>
<evidence type="ECO:0000256" key="7">
    <source>
        <dbReference type="SAM" id="Phobius"/>
    </source>
</evidence>
<dbReference type="GO" id="GO:0005886">
    <property type="term" value="C:plasma membrane"/>
    <property type="evidence" value="ECO:0007669"/>
    <property type="project" value="TreeGrafter"/>
</dbReference>
<dbReference type="RefSeq" id="WP_014842371.1">
    <property type="nucleotide sequence ID" value="NZ_CAXYJH010000046.1"/>
</dbReference>